<dbReference type="InterPro" id="IPR036465">
    <property type="entry name" value="vWFA_dom_sf"/>
</dbReference>
<dbReference type="AlphaFoldDB" id="A0A2V2W1C5"/>
<accession>A0A2V2W1C5</accession>
<keyword evidence="1" id="KW-0547">Nucleotide-binding</keyword>
<evidence type="ECO:0000313" key="4">
    <source>
        <dbReference type="EMBL" id="PWV02135.1"/>
    </source>
</evidence>
<feature type="domain" description="VWFA" evidence="3">
    <location>
        <begin position="30"/>
        <end position="175"/>
    </location>
</feature>
<evidence type="ECO:0000256" key="1">
    <source>
        <dbReference type="ARBA" id="ARBA00022741"/>
    </source>
</evidence>
<dbReference type="GO" id="GO:0030687">
    <property type="term" value="C:preribosome, large subunit precursor"/>
    <property type="evidence" value="ECO:0007669"/>
    <property type="project" value="TreeGrafter"/>
</dbReference>
<evidence type="ECO:0000259" key="3">
    <source>
        <dbReference type="PROSITE" id="PS50234"/>
    </source>
</evidence>
<dbReference type="VEuPathDB" id="TriTrypDB:TCSYLVIO_007259"/>
<dbReference type="VEuPathDB" id="TriTrypDB:TCDM_01049"/>
<dbReference type="InterPro" id="IPR002035">
    <property type="entry name" value="VWF_A"/>
</dbReference>
<organism evidence="4 5">
    <name type="scientific">Trypanosoma cruzi</name>
    <dbReference type="NCBI Taxonomy" id="5693"/>
    <lineage>
        <taxon>Eukaryota</taxon>
        <taxon>Discoba</taxon>
        <taxon>Euglenozoa</taxon>
        <taxon>Kinetoplastea</taxon>
        <taxon>Metakinetoplastina</taxon>
        <taxon>Trypanosomatida</taxon>
        <taxon>Trypanosomatidae</taxon>
        <taxon>Trypanosoma</taxon>
        <taxon>Schizotrypanum</taxon>
    </lineage>
</organism>
<dbReference type="PANTHER" id="PTHR48103:SF2">
    <property type="entry name" value="MIDASIN"/>
    <property type="match status" value="1"/>
</dbReference>
<protein>
    <recommendedName>
        <fullName evidence="3">VWFA domain-containing protein</fullName>
    </recommendedName>
</protein>
<dbReference type="SUPFAM" id="SSF53300">
    <property type="entry name" value="vWA-like"/>
    <property type="match status" value="1"/>
</dbReference>
<keyword evidence="2" id="KW-0067">ATP-binding</keyword>
<dbReference type="GO" id="GO:0000055">
    <property type="term" value="P:ribosomal large subunit export from nucleus"/>
    <property type="evidence" value="ECO:0007669"/>
    <property type="project" value="TreeGrafter"/>
</dbReference>
<dbReference type="VEuPathDB" id="TriTrypDB:TcYC6_0016180"/>
<comment type="caution">
    <text evidence="4">The sequence shown here is derived from an EMBL/GenBank/DDBJ whole genome shotgun (WGS) entry which is preliminary data.</text>
</comment>
<dbReference type="EMBL" id="PRFC01000191">
    <property type="protein sequence ID" value="PWV02135.1"/>
    <property type="molecule type" value="Genomic_DNA"/>
</dbReference>
<dbReference type="VEuPathDB" id="TriTrypDB:TcCL_ESM04112"/>
<dbReference type="PROSITE" id="PS50234">
    <property type="entry name" value="VWFA"/>
    <property type="match status" value="1"/>
</dbReference>
<proteinExistence type="predicted"/>
<sequence>MKRIIPYIASQFKKDRIWLRRTKPNKRNYQILVALDDSFSMQCNNAGVMSCRAVALLAEALRQLEVGELGIACFGKETHIVHELHEPFTGESGPRAFSEVTFAQKSTSLKILLETSLDYLDAARERMHGQTRSTTQQLQQMMFIISDGQITEDRLELRRLLLRAEENRQIVVFVLLDVKSAAAPTAAVGGGGVASVGESCVAQKETGSLSTAPLAAKDLSQLSPAERLRRLKAEREARLHRVQSSSVLDMQLVEFKGGKVVRRSYMEEFPFPYYLIVRELEALPGAIADAMRQWFELLNVQQ</sequence>
<dbReference type="VEuPathDB" id="TriTrypDB:C3747_191g44"/>
<name>A0A2V2W1C5_TRYCR</name>
<dbReference type="Proteomes" id="UP000246078">
    <property type="component" value="Unassembled WGS sequence"/>
</dbReference>
<dbReference type="GO" id="GO:0005634">
    <property type="term" value="C:nucleus"/>
    <property type="evidence" value="ECO:0007669"/>
    <property type="project" value="TreeGrafter"/>
</dbReference>
<gene>
    <name evidence="4" type="ORF">C3747_191g44</name>
</gene>
<dbReference type="GO" id="GO:0005524">
    <property type="term" value="F:ATP binding"/>
    <property type="evidence" value="ECO:0007669"/>
    <property type="project" value="UniProtKB-KW"/>
</dbReference>
<dbReference type="VEuPathDB" id="TriTrypDB:Tc_MARK_5976"/>
<evidence type="ECO:0000313" key="5">
    <source>
        <dbReference type="Proteomes" id="UP000246078"/>
    </source>
</evidence>
<evidence type="ECO:0000256" key="2">
    <source>
        <dbReference type="ARBA" id="ARBA00022840"/>
    </source>
</evidence>
<dbReference type="PANTHER" id="PTHR48103">
    <property type="entry name" value="MIDASIN-RELATED"/>
    <property type="match status" value="1"/>
</dbReference>
<dbReference type="VEuPathDB" id="TriTrypDB:TcBrA4_0036880"/>
<dbReference type="VEuPathDB" id="TriTrypDB:TcG_07746"/>
<reference evidence="4 5" key="1">
    <citation type="journal article" date="2018" name="Microb. Genom.">
        <title>Expanding an expanded genome: long-read sequencing of Trypanosoma cruzi.</title>
        <authorList>
            <person name="Berna L."/>
            <person name="Rodriguez M."/>
            <person name="Chiribao M.L."/>
            <person name="Parodi-Talice A."/>
            <person name="Pita S."/>
            <person name="Rijo G."/>
            <person name="Alvarez-Valin F."/>
            <person name="Robello C."/>
        </authorList>
    </citation>
    <scope>NUCLEOTIDE SEQUENCE [LARGE SCALE GENOMIC DNA]</scope>
    <source>
        <strain evidence="4 5">TCC</strain>
    </source>
</reference>
<dbReference type="VEuPathDB" id="TriTrypDB:ECC02_005613"/>
<dbReference type="GO" id="GO:0000027">
    <property type="term" value="P:ribosomal large subunit assembly"/>
    <property type="evidence" value="ECO:0007669"/>
    <property type="project" value="TreeGrafter"/>
</dbReference>